<accession>A0A3S5AE12</accession>
<dbReference type="AlphaFoldDB" id="A0A3S5AE12"/>
<dbReference type="Proteomes" id="UP000784294">
    <property type="component" value="Unassembled WGS sequence"/>
</dbReference>
<dbReference type="GO" id="GO:0016887">
    <property type="term" value="F:ATP hydrolysis activity"/>
    <property type="evidence" value="ECO:0007669"/>
    <property type="project" value="InterPro"/>
</dbReference>
<dbReference type="GO" id="GO:0042626">
    <property type="term" value="F:ATPase-coupled transmembrane transporter activity"/>
    <property type="evidence" value="ECO:0007669"/>
    <property type="project" value="TreeGrafter"/>
</dbReference>
<comment type="subcellular location">
    <subcellularLocation>
        <location evidence="1">Membrane</location>
        <topology evidence="1">Multi-pass membrane protein</topology>
    </subcellularLocation>
</comment>
<comment type="caution">
    <text evidence="9">The sequence shown here is derived from an EMBL/GenBank/DDBJ whole genome shotgun (WGS) entry which is preliminary data.</text>
</comment>
<dbReference type="EMBL" id="CAAALY010247977">
    <property type="protein sequence ID" value="VEL34589.1"/>
    <property type="molecule type" value="Genomic_DNA"/>
</dbReference>
<proteinExistence type="predicted"/>
<dbReference type="PROSITE" id="PS00211">
    <property type="entry name" value="ABC_TRANSPORTER_1"/>
    <property type="match status" value="1"/>
</dbReference>
<keyword evidence="3" id="KW-0812">Transmembrane</keyword>
<dbReference type="InterPro" id="IPR003593">
    <property type="entry name" value="AAA+_ATPase"/>
</dbReference>
<sequence length="250" mass="27141">MARRGFSYTVHSGRTVALVGESGCGKTTLLYLVQRLYDTANPSNELTPGDQTINQPESGVFLDGINIKYFSPRWLRQQIGIVAQEPELFDISLADNIAYGDNSRKVSMEEIIEASMQANIHDFVMSLPKGYQTMAGSGGSHLSGGQKQRIAIARALVRHPSILLLDEATSALDAESERLVQSALDSAACDTKGVHRTCLVVAHRLSTVQTADTVVVIQRGQKMESGSPKTLLEAKGAYYALYHASKISEP</sequence>
<dbReference type="InterPro" id="IPR003439">
    <property type="entry name" value="ABC_transporter-like_ATP-bd"/>
</dbReference>
<feature type="domain" description="ABC transporter" evidence="8">
    <location>
        <begin position="1"/>
        <end position="244"/>
    </location>
</feature>
<evidence type="ECO:0000256" key="1">
    <source>
        <dbReference type="ARBA" id="ARBA00004141"/>
    </source>
</evidence>
<evidence type="ECO:0000256" key="4">
    <source>
        <dbReference type="ARBA" id="ARBA00022741"/>
    </source>
</evidence>
<keyword evidence="10" id="KW-1185">Reference proteome</keyword>
<dbReference type="SMART" id="SM00382">
    <property type="entry name" value="AAA"/>
    <property type="match status" value="1"/>
</dbReference>
<dbReference type="Pfam" id="PF00005">
    <property type="entry name" value="ABC_tran"/>
    <property type="match status" value="1"/>
</dbReference>
<keyword evidence="7" id="KW-0472">Membrane</keyword>
<evidence type="ECO:0000256" key="6">
    <source>
        <dbReference type="ARBA" id="ARBA00022989"/>
    </source>
</evidence>
<keyword evidence="6" id="KW-1133">Transmembrane helix</keyword>
<keyword evidence="2" id="KW-0813">Transport</keyword>
<name>A0A3S5AE12_9PLAT</name>
<dbReference type="GO" id="GO:0005524">
    <property type="term" value="F:ATP binding"/>
    <property type="evidence" value="ECO:0007669"/>
    <property type="project" value="UniProtKB-KW"/>
</dbReference>
<evidence type="ECO:0000259" key="8">
    <source>
        <dbReference type="PROSITE" id="PS50893"/>
    </source>
</evidence>
<keyword evidence="4" id="KW-0547">Nucleotide-binding</keyword>
<dbReference type="FunFam" id="3.40.50.300:FF:000836">
    <property type="entry name" value="ABC transporter B family member 25"/>
    <property type="match status" value="1"/>
</dbReference>
<evidence type="ECO:0000256" key="3">
    <source>
        <dbReference type="ARBA" id="ARBA00022692"/>
    </source>
</evidence>
<dbReference type="InterPro" id="IPR039421">
    <property type="entry name" value="Type_1_exporter"/>
</dbReference>
<dbReference type="PROSITE" id="PS50893">
    <property type="entry name" value="ABC_TRANSPORTER_2"/>
    <property type="match status" value="1"/>
</dbReference>
<dbReference type="InterPro" id="IPR017871">
    <property type="entry name" value="ABC_transporter-like_CS"/>
</dbReference>
<dbReference type="SUPFAM" id="SSF52540">
    <property type="entry name" value="P-loop containing nucleoside triphosphate hydrolases"/>
    <property type="match status" value="1"/>
</dbReference>
<dbReference type="GO" id="GO:0016324">
    <property type="term" value="C:apical plasma membrane"/>
    <property type="evidence" value="ECO:0007669"/>
    <property type="project" value="TreeGrafter"/>
</dbReference>
<organism evidence="9 10">
    <name type="scientific">Protopolystoma xenopodis</name>
    <dbReference type="NCBI Taxonomy" id="117903"/>
    <lineage>
        <taxon>Eukaryota</taxon>
        <taxon>Metazoa</taxon>
        <taxon>Spiralia</taxon>
        <taxon>Lophotrochozoa</taxon>
        <taxon>Platyhelminthes</taxon>
        <taxon>Monogenea</taxon>
        <taxon>Polyopisthocotylea</taxon>
        <taxon>Polystomatidea</taxon>
        <taxon>Polystomatidae</taxon>
        <taxon>Protopolystoma</taxon>
    </lineage>
</organism>
<evidence type="ECO:0000313" key="10">
    <source>
        <dbReference type="Proteomes" id="UP000784294"/>
    </source>
</evidence>
<protein>
    <recommendedName>
        <fullName evidence="8">ABC transporter domain-containing protein</fullName>
    </recommendedName>
</protein>
<dbReference type="OrthoDB" id="6500128at2759"/>
<gene>
    <name evidence="9" type="ORF">PXEA_LOCUS28029</name>
</gene>
<evidence type="ECO:0000256" key="5">
    <source>
        <dbReference type="ARBA" id="ARBA00022840"/>
    </source>
</evidence>
<reference evidence="9" key="1">
    <citation type="submission" date="2018-11" db="EMBL/GenBank/DDBJ databases">
        <authorList>
            <consortium name="Pathogen Informatics"/>
        </authorList>
    </citation>
    <scope>NUCLEOTIDE SEQUENCE</scope>
</reference>
<dbReference type="Gene3D" id="3.40.50.300">
    <property type="entry name" value="P-loop containing nucleotide triphosphate hydrolases"/>
    <property type="match status" value="1"/>
</dbReference>
<keyword evidence="5" id="KW-0067">ATP-binding</keyword>
<dbReference type="GO" id="GO:0005737">
    <property type="term" value="C:cytoplasm"/>
    <property type="evidence" value="ECO:0007669"/>
    <property type="project" value="UniProtKB-ARBA"/>
</dbReference>
<dbReference type="PANTHER" id="PTHR24221:SF636">
    <property type="entry name" value="BILE SALT EXPORT PUMP"/>
    <property type="match status" value="1"/>
</dbReference>
<evidence type="ECO:0000256" key="7">
    <source>
        <dbReference type="ARBA" id="ARBA00023136"/>
    </source>
</evidence>
<evidence type="ECO:0000256" key="2">
    <source>
        <dbReference type="ARBA" id="ARBA00022448"/>
    </source>
</evidence>
<evidence type="ECO:0000313" key="9">
    <source>
        <dbReference type="EMBL" id="VEL34589.1"/>
    </source>
</evidence>
<dbReference type="InterPro" id="IPR027417">
    <property type="entry name" value="P-loop_NTPase"/>
</dbReference>
<dbReference type="PANTHER" id="PTHR24221">
    <property type="entry name" value="ATP-BINDING CASSETTE SUB-FAMILY B"/>
    <property type="match status" value="1"/>
</dbReference>